<keyword evidence="6" id="KW-1133">Transmembrane helix</keyword>
<feature type="compositionally biased region" description="Low complexity" evidence="13">
    <location>
        <begin position="321"/>
        <end position="331"/>
    </location>
</feature>
<dbReference type="PANTHER" id="PTHR11690">
    <property type="entry name" value="AMILORIDE-SENSITIVE SODIUM CHANNEL-RELATED"/>
    <property type="match status" value="1"/>
</dbReference>
<keyword evidence="7" id="KW-0915">Sodium</keyword>
<dbReference type="OrthoDB" id="6436100at2759"/>
<evidence type="ECO:0000256" key="4">
    <source>
        <dbReference type="ARBA" id="ARBA00022461"/>
    </source>
</evidence>
<name>A0A8X6XHN7_9ARAC</name>
<accession>A0A8X6XHN7</accession>
<evidence type="ECO:0000256" key="12">
    <source>
        <dbReference type="RuleBase" id="RU000679"/>
    </source>
</evidence>
<dbReference type="Gene3D" id="2.60.470.10">
    <property type="entry name" value="Acid-sensing ion channels like domains"/>
    <property type="match status" value="1"/>
</dbReference>
<comment type="subcellular location">
    <subcellularLocation>
        <location evidence="1">Membrane</location>
        <topology evidence="1">Multi-pass membrane protein</topology>
    </subcellularLocation>
</comment>
<evidence type="ECO:0000256" key="2">
    <source>
        <dbReference type="ARBA" id="ARBA00007193"/>
    </source>
</evidence>
<feature type="region of interest" description="Disordered" evidence="13">
    <location>
        <begin position="308"/>
        <end position="331"/>
    </location>
</feature>
<evidence type="ECO:0000256" key="8">
    <source>
        <dbReference type="ARBA" id="ARBA00023065"/>
    </source>
</evidence>
<keyword evidence="11 12" id="KW-0407">Ion channel</keyword>
<evidence type="ECO:0000256" key="6">
    <source>
        <dbReference type="ARBA" id="ARBA00022989"/>
    </source>
</evidence>
<evidence type="ECO:0000256" key="11">
    <source>
        <dbReference type="ARBA" id="ARBA00023303"/>
    </source>
</evidence>
<sequence>MLYTFKDHRYFSLLYDPHLGNCYVFSSGGGQRQRLYVTEPDAWQDKKDMELVLNVEQEEYLDRDETAGLIVTLHEDMAMPHVLAHGVHVYANITYSISVEKVSVNLLSEPFPSNCTDYRKLPFRSPNRMELSPRMCTVECLLYHQKRECRHSYVTNNVLLYAERMPYDPKQVTARDRECADRLSEDYKHFCRSLCSVPCHDTHYPVVIDSSPTSPHKMVMTNEDLESYKRRRGESKKFSLSDVRIHYQTLQHRIFNHTPEFTTELLFSYLGGISGGWLGISLLEFCAFVEGMLSVLGFALGLCGSTQSPKMTRGRRKGKSSSKTSKGGFSSTCRAKCHCQGRGVLLGLPVARSGRGLQVIAREEDSLYELTPVSKRSRRWKTFKASDDMDTDSNLSDADYVTDLASKEYESLLEADFKQGGS</sequence>
<dbReference type="EMBL" id="BMAV01009636">
    <property type="protein sequence ID" value="GFY54052.1"/>
    <property type="molecule type" value="Genomic_DNA"/>
</dbReference>
<evidence type="ECO:0000256" key="13">
    <source>
        <dbReference type="SAM" id="MobiDB-lite"/>
    </source>
</evidence>
<dbReference type="PRINTS" id="PR01078">
    <property type="entry name" value="AMINACHANNEL"/>
</dbReference>
<evidence type="ECO:0000313" key="14">
    <source>
        <dbReference type="EMBL" id="GFY54052.1"/>
    </source>
</evidence>
<dbReference type="Gene3D" id="1.10.287.770">
    <property type="entry name" value="YojJ-like"/>
    <property type="match status" value="1"/>
</dbReference>
<proteinExistence type="inferred from homology"/>
<dbReference type="AlphaFoldDB" id="A0A8X6XHN7"/>
<protein>
    <recommendedName>
        <fullName evidence="16">Amiloride-sensitive sodium channel</fullName>
    </recommendedName>
</protein>
<evidence type="ECO:0000256" key="3">
    <source>
        <dbReference type="ARBA" id="ARBA00022448"/>
    </source>
</evidence>
<keyword evidence="10 12" id="KW-0739">Sodium transport</keyword>
<evidence type="ECO:0000256" key="10">
    <source>
        <dbReference type="ARBA" id="ARBA00023201"/>
    </source>
</evidence>
<keyword evidence="5 12" id="KW-0812">Transmembrane</keyword>
<comment type="caution">
    <text evidence="14">The sequence shown here is derived from an EMBL/GenBank/DDBJ whole genome shotgun (WGS) entry which is preliminary data.</text>
</comment>
<dbReference type="Proteomes" id="UP000886998">
    <property type="component" value="Unassembled WGS sequence"/>
</dbReference>
<evidence type="ECO:0000256" key="1">
    <source>
        <dbReference type="ARBA" id="ARBA00004141"/>
    </source>
</evidence>
<dbReference type="PANTHER" id="PTHR11690:SF248">
    <property type="entry name" value="PICKPOCKET 17, ISOFORM A"/>
    <property type="match status" value="1"/>
</dbReference>
<evidence type="ECO:0000313" key="15">
    <source>
        <dbReference type="Proteomes" id="UP000886998"/>
    </source>
</evidence>
<evidence type="ECO:0000256" key="9">
    <source>
        <dbReference type="ARBA" id="ARBA00023136"/>
    </source>
</evidence>
<organism evidence="14 15">
    <name type="scientific">Trichonephila inaurata madagascariensis</name>
    <dbReference type="NCBI Taxonomy" id="2747483"/>
    <lineage>
        <taxon>Eukaryota</taxon>
        <taxon>Metazoa</taxon>
        <taxon>Ecdysozoa</taxon>
        <taxon>Arthropoda</taxon>
        <taxon>Chelicerata</taxon>
        <taxon>Arachnida</taxon>
        <taxon>Araneae</taxon>
        <taxon>Araneomorphae</taxon>
        <taxon>Entelegynae</taxon>
        <taxon>Araneoidea</taxon>
        <taxon>Nephilidae</taxon>
        <taxon>Trichonephila</taxon>
        <taxon>Trichonephila inaurata</taxon>
    </lineage>
</organism>
<dbReference type="Pfam" id="PF00858">
    <property type="entry name" value="ASC"/>
    <property type="match status" value="1"/>
</dbReference>
<evidence type="ECO:0008006" key="16">
    <source>
        <dbReference type="Google" id="ProtNLM"/>
    </source>
</evidence>
<keyword evidence="9" id="KW-0472">Membrane</keyword>
<gene>
    <name evidence="14" type="primary">AVEN_227587_1</name>
    <name evidence="14" type="ORF">TNIN_175173</name>
</gene>
<evidence type="ECO:0000256" key="7">
    <source>
        <dbReference type="ARBA" id="ARBA00023053"/>
    </source>
</evidence>
<dbReference type="InterPro" id="IPR001873">
    <property type="entry name" value="ENaC"/>
</dbReference>
<dbReference type="GO" id="GO:0015280">
    <property type="term" value="F:ligand-gated sodium channel activity"/>
    <property type="evidence" value="ECO:0007669"/>
    <property type="project" value="TreeGrafter"/>
</dbReference>
<reference evidence="14" key="1">
    <citation type="submission" date="2020-08" db="EMBL/GenBank/DDBJ databases">
        <title>Multicomponent nature underlies the extraordinary mechanical properties of spider dragline silk.</title>
        <authorList>
            <person name="Kono N."/>
            <person name="Nakamura H."/>
            <person name="Mori M."/>
            <person name="Yoshida Y."/>
            <person name="Ohtoshi R."/>
            <person name="Malay A.D."/>
            <person name="Moran D.A.P."/>
            <person name="Tomita M."/>
            <person name="Numata K."/>
            <person name="Arakawa K."/>
        </authorList>
    </citation>
    <scope>NUCLEOTIDE SEQUENCE</scope>
</reference>
<evidence type="ECO:0000256" key="5">
    <source>
        <dbReference type="ARBA" id="ARBA00022692"/>
    </source>
</evidence>
<keyword evidence="4 12" id="KW-0894">Sodium channel</keyword>
<keyword evidence="15" id="KW-1185">Reference proteome</keyword>
<keyword evidence="3 12" id="KW-0813">Transport</keyword>
<comment type="similarity">
    <text evidence="2 12">Belongs to the amiloride-sensitive sodium channel (TC 1.A.6) family.</text>
</comment>
<dbReference type="GO" id="GO:0005886">
    <property type="term" value="C:plasma membrane"/>
    <property type="evidence" value="ECO:0007669"/>
    <property type="project" value="TreeGrafter"/>
</dbReference>
<keyword evidence="8 12" id="KW-0406">Ion transport</keyword>